<reference evidence="3 4" key="1">
    <citation type="submission" date="2010-05" db="EMBL/GenBank/DDBJ databases">
        <title>The Genome Sequence of Thecamonas trahens ATCC 50062.</title>
        <authorList>
            <consortium name="The Broad Institute Genome Sequencing Platform"/>
            <person name="Russ C."/>
            <person name="Cuomo C."/>
            <person name="Shea T."/>
            <person name="Young S.K."/>
            <person name="Zeng Q."/>
            <person name="Koehrsen M."/>
            <person name="Haas B."/>
            <person name="Borodovsky M."/>
            <person name="Guigo R."/>
            <person name="Alvarado L."/>
            <person name="Berlin A."/>
            <person name="Bochicchio J."/>
            <person name="Borenstein D."/>
            <person name="Chapman S."/>
            <person name="Chen Z."/>
            <person name="Freedman E."/>
            <person name="Gellesch M."/>
            <person name="Goldberg J."/>
            <person name="Griggs A."/>
            <person name="Gujja S."/>
            <person name="Heilman E."/>
            <person name="Heiman D."/>
            <person name="Hepburn T."/>
            <person name="Howarth C."/>
            <person name="Jen D."/>
            <person name="Larson L."/>
            <person name="Mehta T."/>
            <person name="Park D."/>
            <person name="Pearson M."/>
            <person name="Roberts A."/>
            <person name="Saif S."/>
            <person name="Shenoy N."/>
            <person name="Sisk P."/>
            <person name="Stolte C."/>
            <person name="Sykes S."/>
            <person name="Thomson T."/>
            <person name="Walk T."/>
            <person name="White J."/>
            <person name="Yandava C."/>
            <person name="Burger G."/>
            <person name="Gray M.W."/>
            <person name="Holland P.W.H."/>
            <person name="King N."/>
            <person name="Lang F.B.F."/>
            <person name="Roger A.J."/>
            <person name="Ruiz-Trillo I."/>
            <person name="Lander E."/>
            <person name="Nusbaum C."/>
        </authorList>
    </citation>
    <scope>NUCLEOTIDE SEQUENCE [LARGE SCALE GENOMIC DNA]</scope>
    <source>
        <strain evidence="3 4">ATCC 50062</strain>
    </source>
</reference>
<evidence type="ECO:0000256" key="2">
    <source>
        <dbReference type="SAM" id="MobiDB-lite"/>
    </source>
</evidence>
<protein>
    <submittedName>
        <fullName evidence="3">Uncharacterized protein</fullName>
    </submittedName>
</protein>
<keyword evidence="4" id="KW-1185">Reference proteome</keyword>
<feature type="region of interest" description="Disordered" evidence="2">
    <location>
        <begin position="813"/>
        <end position="833"/>
    </location>
</feature>
<feature type="compositionally biased region" description="Low complexity" evidence="2">
    <location>
        <begin position="961"/>
        <end position="971"/>
    </location>
</feature>
<name>A0A0L0DK58_THETB</name>
<dbReference type="EMBL" id="GL349472">
    <property type="protein sequence ID" value="KNC52446.1"/>
    <property type="molecule type" value="Genomic_DNA"/>
</dbReference>
<proteinExistence type="predicted"/>
<gene>
    <name evidence="3" type="ORF">AMSG_08428</name>
</gene>
<dbReference type="OMA" id="MSERCET"/>
<dbReference type="GeneID" id="25567124"/>
<feature type="coiled-coil region" evidence="1">
    <location>
        <begin position="1072"/>
        <end position="1184"/>
    </location>
</feature>
<feature type="region of interest" description="Disordered" evidence="2">
    <location>
        <begin position="65"/>
        <end position="86"/>
    </location>
</feature>
<feature type="compositionally biased region" description="Pro residues" evidence="2">
    <location>
        <begin position="1252"/>
        <end position="1268"/>
    </location>
</feature>
<dbReference type="PANTHER" id="PTHR23159">
    <property type="entry name" value="CENTROSOMAL PROTEIN 2"/>
    <property type="match status" value="1"/>
</dbReference>
<dbReference type="PANTHER" id="PTHR23159:SF60">
    <property type="entry name" value="SPINDLE ASSEMBLY ABNORMAL PROTEIN 4"/>
    <property type="match status" value="1"/>
</dbReference>
<organism evidence="3 4">
    <name type="scientific">Thecamonas trahens ATCC 50062</name>
    <dbReference type="NCBI Taxonomy" id="461836"/>
    <lineage>
        <taxon>Eukaryota</taxon>
        <taxon>Apusozoa</taxon>
        <taxon>Apusomonadida</taxon>
        <taxon>Apusomonadidae</taxon>
        <taxon>Thecamonas</taxon>
    </lineage>
</organism>
<evidence type="ECO:0000256" key="1">
    <source>
        <dbReference type="SAM" id="Coils"/>
    </source>
</evidence>
<accession>A0A0L0DK58</accession>
<feature type="region of interest" description="Disordered" evidence="2">
    <location>
        <begin position="1245"/>
        <end position="1272"/>
    </location>
</feature>
<feature type="coiled-coil region" evidence="1">
    <location>
        <begin position="152"/>
        <end position="217"/>
    </location>
</feature>
<keyword evidence="1" id="KW-0175">Coiled coil</keyword>
<feature type="region of interest" description="Disordered" evidence="2">
    <location>
        <begin position="951"/>
        <end position="971"/>
    </location>
</feature>
<feature type="compositionally biased region" description="Low complexity" evidence="2">
    <location>
        <begin position="71"/>
        <end position="86"/>
    </location>
</feature>
<evidence type="ECO:0000313" key="3">
    <source>
        <dbReference type="EMBL" id="KNC52446.1"/>
    </source>
</evidence>
<feature type="coiled-coil region" evidence="1">
    <location>
        <begin position="245"/>
        <end position="495"/>
    </location>
</feature>
<dbReference type="STRING" id="461836.A0A0L0DK58"/>
<dbReference type="RefSeq" id="XP_013755486.1">
    <property type="nucleotide sequence ID" value="XM_013900032.1"/>
</dbReference>
<sequence>MEVPRARVPARDLLSLTKTVAALRGQLALTEERVAQLAPAHPLPVEKAHVKQMPLAVAVLAEGDDADGGKSARTARTPASSAAASAKSNRAANARIARLEKELKAANARIRKLFVQRDTLKAKLAAGAENAEPNKMTRPGTAVATRADSAAIRSLKAERDELLENLRGEAQVAEEQRAYIKVLKSMLEQKGLHAVQAAELAAENEALKARVLDVESTARLAPSSLPDGAAPASADEEREALIEFTEELLSQVEELRTELDAAKSGSSTSNTPGSVDVVRDANAALRAQVAELETLLRDAEGQSDAARNEASAATQRIEVLEAEAESARQQAAAMDELQAEVLDQLASCREAADAASVTAARADRLERQLADARESADRAVADADAARARIADLSATAQQAKLDAMAQVQEAQLAAQSAAAQAEMQRQALTGKVESLEAALDAAKSTVDSANASLRAALDDNAELSARVAALERRVAKADGRADTAEAAASSLREQLDELAPFKDAATKSAAELESAKALVAELSASLEETAASEAKLRAAAETNAALVAHAKSIEPQLERLVEENGRLFAAVSAAEDASDELQRAALANEALAARVDNLVTQNDYLRHELSKDVTRQRAERDELQANLDSQTARVISQASLHGELQVVNVALREENRRLYDAVDELSAKLRVLEAATGIENPEELADEAPVGGDSVASLQALRSENAALRLRIRQLAKDLTLTRNEVTEATDALADVLVGESEPAGNESDAARARLVNLVHTLRAQIRSKSIEVEALQDEVRQLQKYATVARKAGAGGLDGPPASLREWRMASGGADDGTFRGDSAPPGSLSPAEAAALKEEHGKAVSALKARIVELESVASSLRSQLNGMSLASASTTSHGSYERELMAADMGRLRDDLARVADDRFELEGMLNKARNEAATLRASVESLNREKLALERNLREATSQLKRAKAGLATQPGASSGRAGAGADAINNQYEQIKELRTKLQESYDEFRAAQASALAAGKDKMQLVVQLEAAKRTAAAATARADAAEASAAAAAKRAAAADDDAVRLRSALAEALSAKETAQGAAATAADAMRKLEAAVADADRNSTSAMSATLREHAQTVSDLHNKLDRRSQEVVQLELQVAALQADRVELVGEISLLQHELRLAREEANEGSVLARSLELELDGVEQSVVRAEALALHGESQLKVVGDRLDASIKAVRDGGVAASVAHLESSNRDMQAELGRLEGDREASPLKREALAGPPASDGPPSPSSHHPQPPAVPSDNVWIKKGAGAVVYYKNAATGEVRRDLPSGAVLAP</sequence>
<evidence type="ECO:0000313" key="4">
    <source>
        <dbReference type="Proteomes" id="UP000054408"/>
    </source>
</evidence>
<feature type="coiled-coil region" evidence="1">
    <location>
        <begin position="760"/>
        <end position="794"/>
    </location>
</feature>
<feature type="coiled-coil region" evidence="1">
    <location>
        <begin position="575"/>
        <end position="719"/>
    </location>
</feature>
<dbReference type="Proteomes" id="UP000054408">
    <property type="component" value="Unassembled WGS sequence"/>
</dbReference>